<feature type="domain" description="RING-type" evidence="13">
    <location>
        <begin position="393"/>
        <end position="610"/>
    </location>
</feature>
<keyword evidence="8" id="KW-0862">Zinc</keyword>
<feature type="compositionally biased region" description="Polar residues" evidence="11">
    <location>
        <begin position="290"/>
        <end position="309"/>
    </location>
</feature>
<dbReference type="PROSITE" id="PS00518">
    <property type="entry name" value="ZF_RING_1"/>
    <property type="match status" value="1"/>
</dbReference>
<dbReference type="EMBL" id="LCWV01000008">
    <property type="protein sequence ID" value="PWI71072.1"/>
    <property type="molecule type" value="Genomic_DNA"/>
</dbReference>
<dbReference type="PROSITE" id="PS51873">
    <property type="entry name" value="TRIAD"/>
    <property type="match status" value="1"/>
</dbReference>
<evidence type="ECO:0000313" key="15">
    <source>
        <dbReference type="Proteomes" id="UP000245956"/>
    </source>
</evidence>
<comment type="caution">
    <text evidence="14">The sequence shown here is derived from an EMBL/GenBank/DDBJ whole genome shotgun (WGS) entry which is preliminary data.</text>
</comment>
<evidence type="ECO:0000256" key="5">
    <source>
        <dbReference type="ARBA" id="ARBA00022737"/>
    </source>
</evidence>
<dbReference type="SUPFAM" id="SSF57850">
    <property type="entry name" value="RING/U-box"/>
    <property type="match status" value="2"/>
</dbReference>
<feature type="domain" description="RING-type" evidence="12">
    <location>
        <begin position="397"/>
        <end position="442"/>
    </location>
</feature>
<evidence type="ECO:0000259" key="12">
    <source>
        <dbReference type="PROSITE" id="PS50089"/>
    </source>
</evidence>
<evidence type="ECO:0000256" key="3">
    <source>
        <dbReference type="ARBA" id="ARBA00022679"/>
    </source>
</evidence>
<evidence type="ECO:0000256" key="8">
    <source>
        <dbReference type="ARBA" id="ARBA00022833"/>
    </source>
</evidence>
<dbReference type="PANTHER" id="PTHR11685">
    <property type="entry name" value="RBR FAMILY RING FINGER AND IBR DOMAIN-CONTAINING"/>
    <property type="match status" value="1"/>
</dbReference>
<dbReference type="GO" id="GO:0016567">
    <property type="term" value="P:protein ubiquitination"/>
    <property type="evidence" value="ECO:0007669"/>
    <property type="project" value="InterPro"/>
</dbReference>
<evidence type="ECO:0000256" key="10">
    <source>
        <dbReference type="SAM" id="Coils"/>
    </source>
</evidence>
<evidence type="ECO:0000256" key="6">
    <source>
        <dbReference type="ARBA" id="ARBA00022771"/>
    </source>
</evidence>
<evidence type="ECO:0000256" key="9">
    <source>
        <dbReference type="PROSITE-ProRule" id="PRU00175"/>
    </source>
</evidence>
<keyword evidence="4" id="KW-0479">Metal-binding</keyword>
<organism evidence="14 15">
    <name type="scientific">Purpureocillium lilacinum</name>
    <name type="common">Paecilomyces lilacinus</name>
    <dbReference type="NCBI Taxonomy" id="33203"/>
    <lineage>
        <taxon>Eukaryota</taxon>
        <taxon>Fungi</taxon>
        <taxon>Dikarya</taxon>
        <taxon>Ascomycota</taxon>
        <taxon>Pezizomycotina</taxon>
        <taxon>Sordariomycetes</taxon>
        <taxon>Hypocreomycetidae</taxon>
        <taxon>Hypocreales</taxon>
        <taxon>Ophiocordycipitaceae</taxon>
        <taxon>Purpureocillium</taxon>
    </lineage>
</organism>
<evidence type="ECO:0000256" key="1">
    <source>
        <dbReference type="ARBA" id="ARBA00001798"/>
    </source>
</evidence>
<feature type="region of interest" description="Disordered" evidence="11">
    <location>
        <begin position="271"/>
        <end position="329"/>
    </location>
</feature>
<dbReference type="InterPro" id="IPR001841">
    <property type="entry name" value="Znf_RING"/>
</dbReference>
<dbReference type="InterPro" id="IPR044066">
    <property type="entry name" value="TRIAD_supradom"/>
</dbReference>
<evidence type="ECO:0000259" key="13">
    <source>
        <dbReference type="PROSITE" id="PS51873"/>
    </source>
</evidence>
<evidence type="ECO:0000256" key="11">
    <source>
        <dbReference type="SAM" id="MobiDB-lite"/>
    </source>
</evidence>
<keyword evidence="6 9" id="KW-0863">Zinc-finger</keyword>
<dbReference type="InterPro" id="IPR017907">
    <property type="entry name" value="Znf_RING_CS"/>
</dbReference>
<dbReference type="Proteomes" id="UP000245956">
    <property type="component" value="Unassembled WGS sequence"/>
</dbReference>
<keyword evidence="10" id="KW-0175">Coiled coil</keyword>
<protein>
    <recommendedName>
        <fullName evidence="2">RBR-type E3 ubiquitin transferase</fullName>
        <ecNumber evidence="2">2.3.2.31</ecNumber>
    </recommendedName>
</protein>
<keyword evidence="7" id="KW-0833">Ubl conjugation pathway</keyword>
<sequence>MILDFENASVVAPSPLRHGELRLSGRAEAPTVRYFTFWQQTGNSMGESVKCLLCRKSQSSEERCSFVRRPLRRLPSHPTIIEIGRCFSFYFFPNCPRPATPPSFVPFPPALANRPLIRVPRLARLPPPFRPCPPNSSSPPTPPNRRANAIASVGFAAHLTLLGKRETQETYFIVAIRTSVTSAPVTHAIPLHPFTHPRCAEFGTSPLGSREHAPGFITMETQQLLPELSDVQYCTDVLQLSVDQSEAGIDRELVSKAKALGIKATLPSLSSYNHNTSSAASQSTESTSQDQVFSTPSDGTNSAYLTPHSSIFGPPSPDPAAPESAAKPPRTYNFGPYEKYLAQNSATFDECRRKSSVGDSSGQSIFSVSTKKSLSGLRNRMKLRKRPSRSLEPALSCFNCRSDFKSATALQHLACGHSFCSGCVRCMVDQASSDESKMPPRCCLPLQPSTIQAVLDPAAQEAFLKAVVQFSTPWQRRVFCSKATCGEFIPYRKHADPNTPFVATCRKCLTRVCTICKADAHPVGTDCPEDLEVESAPKIGSSSGVRRCYRCRDLVERTADSSDLTCPCGAQFCADCGGVWDSTIGCPNICGSRGMHGYADGEAATCNGLSTDEAAEEAEMRAARHPSIQSLLRAQEQELQRFLDFQARTKDVMSTRRAEREAILSDQLITQETQLKERQARATAELEDQQIADEMELRAALDLSQRTVNMRIKHMEAYCDGMGQTPTESNLPPRVVTEQNLRDLGRQYNLREDMERQHTSKINMMRDRQSKRMEDLIERQEDELEKLADAQMDERDTLRKDFTREDEAVGSVFESRQARLTARWALAIRVMCKELQVSDGVRYAAVSPPSWPSVNMAGMEDASMSTRE</sequence>
<evidence type="ECO:0000256" key="7">
    <source>
        <dbReference type="ARBA" id="ARBA00022786"/>
    </source>
</evidence>
<reference evidence="14 15" key="1">
    <citation type="journal article" date="2016" name="Front. Microbiol.">
        <title>Genome and transcriptome sequences reveal the specific parasitism of the nematophagous Purpureocillium lilacinum 36-1.</title>
        <authorList>
            <person name="Xie J."/>
            <person name="Li S."/>
            <person name="Mo C."/>
            <person name="Xiao X."/>
            <person name="Peng D."/>
            <person name="Wang G."/>
            <person name="Xiao Y."/>
        </authorList>
    </citation>
    <scope>NUCLEOTIDE SEQUENCE [LARGE SCALE GENOMIC DNA]</scope>
    <source>
        <strain evidence="14 15">36-1</strain>
    </source>
</reference>
<feature type="coiled-coil region" evidence="10">
    <location>
        <begin position="770"/>
        <end position="801"/>
    </location>
</feature>
<proteinExistence type="predicted"/>
<dbReference type="CDD" id="cd20335">
    <property type="entry name" value="BRcat_RBR"/>
    <property type="match status" value="1"/>
</dbReference>
<dbReference type="InterPro" id="IPR013083">
    <property type="entry name" value="Znf_RING/FYVE/PHD"/>
</dbReference>
<evidence type="ECO:0000256" key="4">
    <source>
        <dbReference type="ARBA" id="ARBA00022723"/>
    </source>
</evidence>
<dbReference type="PROSITE" id="PS50089">
    <property type="entry name" value="ZF_RING_2"/>
    <property type="match status" value="1"/>
</dbReference>
<gene>
    <name evidence="14" type="ORF">PCL_12440</name>
</gene>
<feature type="compositionally biased region" description="Low complexity" evidence="11">
    <location>
        <begin position="276"/>
        <end position="289"/>
    </location>
</feature>
<evidence type="ECO:0000313" key="14">
    <source>
        <dbReference type="EMBL" id="PWI71072.1"/>
    </source>
</evidence>
<dbReference type="InterPro" id="IPR002867">
    <property type="entry name" value="IBR_dom"/>
</dbReference>
<keyword evidence="5" id="KW-0677">Repeat</keyword>
<dbReference type="GO" id="GO:0008270">
    <property type="term" value="F:zinc ion binding"/>
    <property type="evidence" value="ECO:0007669"/>
    <property type="project" value="UniProtKB-KW"/>
</dbReference>
<evidence type="ECO:0000256" key="2">
    <source>
        <dbReference type="ARBA" id="ARBA00012251"/>
    </source>
</evidence>
<comment type="catalytic activity">
    <reaction evidence="1">
        <text>[E2 ubiquitin-conjugating enzyme]-S-ubiquitinyl-L-cysteine + [acceptor protein]-L-lysine = [E2 ubiquitin-conjugating enzyme]-L-cysteine + [acceptor protein]-N(6)-ubiquitinyl-L-lysine.</text>
        <dbReference type="EC" id="2.3.2.31"/>
    </reaction>
</comment>
<name>A0A2U3E9A8_PURLI</name>
<dbReference type="Gene3D" id="3.30.40.10">
    <property type="entry name" value="Zinc/RING finger domain, C3HC4 (zinc finger)"/>
    <property type="match status" value="1"/>
</dbReference>
<dbReference type="InterPro" id="IPR031127">
    <property type="entry name" value="E3_UB_ligase_RBR"/>
</dbReference>
<dbReference type="Gene3D" id="1.20.120.1750">
    <property type="match status" value="1"/>
</dbReference>
<accession>A0A2U3E9A8</accession>
<dbReference type="Pfam" id="PF01485">
    <property type="entry name" value="IBR"/>
    <property type="match status" value="2"/>
</dbReference>
<dbReference type="EC" id="2.3.2.31" evidence="2"/>
<dbReference type="GO" id="GO:0061630">
    <property type="term" value="F:ubiquitin protein ligase activity"/>
    <property type="evidence" value="ECO:0007669"/>
    <property type="project" value="UniProtKB-EC"/>
</dbReference>
<dbReference type="AlphaFoldDB" id="A0A2U3E9A8"/>
<keyword evidence="3" id="KW-0808">Transferase</keyword>